<feature type="domain" description="RNase H type-1" evidence="1">
    <location>
        <begin position="136"/>
        <end position="195"/>
    </location>
</feature>
<dbReference type="Proteomes" id="UP000289738">
    <property type="component" value="Chromosome A09"/>
</dbReference>
<evidence type="ECO:0000313" key="3">
    <source>
        <dbReference type="Proteomes" id="UP000289738"/>
    </source>
</evidence>
<dbReference type="GO" id="GO:0004523">
    <property type="term" value="F:RNA-DNA hybrid ribonuclease activity"/>
    <property type="evidence" value="ECO:0007669"/>
    <property type="project" value="InterPro"/>
</dbReference>
<proteinExistence type="predicted"/>
<dbReference type="AlphaFoldDB" id="A0A445BJK6"/>
<dbReference type="GO" id="GO:0003676">
    <property type="term" value="F:nucleic acid binding"/>
    <property type="evidence" value="ECO:0007669"/>
    <property type="project" value="InterPro"/>
</dbReference>
<evidence type="ECO:0000259" key="1">
    <source>
        <dbReference type="Pfam" id="PF13456"/>
    </source>
</evidence>
<organism evidence="2 3">
    <name type="scientific">Arachis hypogaea</name>
    <name type="common">Peanut</name>
    <dbReference type="NCBI Taxonomy" id="3818"/>
    <lineage>
        <taxon>Eukaryota</taxon>
        <taxon>Viridiplantae</taxon>
        <taxon>Streptophyta</taxon>
        <taxon>Embryophyta</taxon>
        <taxon>Tracheophyta</taxon>
        <taxon>Spermatophyta</taxon>
        <taxon>Magnoliopsida</taxon>
        <taxon>eudicotyledons</taxon>
        <taxon>Gunneridae</taxon>
        <taxon>Pentapetalae</taxon>
        <taxon>rosids</taxon>
        <taxon>fabids</taxon>
        <taxon>Fabales</taxon>
        <taxon>Fabaceae</taxon>
        <taxon>Papilionoideae</taxon>
        <taxon>50 kb inversion clade</taxon>
        <taxon>dalbergioids sensu lato</taxon>
        <taxon>Dalbergieae</taxon>
        <taxon>Pterocarpus clade</taxon>
        <taxon>Arachis</taxon>
    </lineage>
</organism>
<name>A0A445BJK6_ARAHY</name>
<sequence length="218" mass="24953">MQAEETIEHALLSCDWTRAVWFGSQAQCTPTKESVNSVGMWLQEIFKKCNQRGRIEANQMWSRIGITMWAIWKTRNEKVFHDREPDPKSTINYAKNLELEYFKATEKENNSTKESNRRRTVPIIWRAPPQNWLKLNTGAAFSNDTKSGSIAVAIRDCNGTLMGGTTSKIQTNSSILAEATAIREAIILIENLKLRMQLLNLTAFNLFKQSKKELHFGK</sequence>
<dbReference type="EMBL" id="SDMP01000009">
    <property type="protein sequence ID" value="RYR38781.1"/>
    <property type="molecule type" value="Genomic_DNA"/>
</dbReference>
<dbReference type="InterPro" id="IPR052929">
    <property type="entry name" value="RNase_H-like_EbsB-rel"/>
</dbReference>
<dbReference type="CDD" id="cd06222">
    <property type="entry name" value="RNase_H_like"/>
    <property type="match status" value="1"/>
</dbReference>
<protein>
    <recommendedName>
        <fullName evidence="1">RNase H type-1 domain-containing protein</fullName>
    </recommendedName>
</protein>
<dbReference type="STRING" id="3818.A0A445BJK6"/>
<gene>
    <name evidence="2" type="ORF">Ahy_A09g043962</name>
</gene>
<comment type="caution">
    <text evidence="2">The sequence shown here is derived from an EMBL/GenBank/DDBJ whole genome shotgun (WGS) entry which is preliminary data.</text>
</comment>
<dbReference type="PANTHER" id="PTHR47074:SF11">
    <property type="entry name" value="REVERSE TRANSCRIPTASE-LIKE PROTEIN"/>
    <property type="match status" value="1"/>
</dbReference>
<keyword evidence="3" id="KW-1185">Reference proteome</keyword>
<dbReference type="InterPro" id="IPR044730">
    <property type="entry name" value="RNase_H-like_dom_plant"/>
</dbReference>
<dbReference type="Pfam" id="PF13456">
    <property type="entry name" value="RVT_3"/>
    <property type="match status" value="1"/>
</dbReference>
<reference evidence="2 3" key="1">
    <citation type="submission" date="2019-01" db="EMBL/GenBank/DDBJ databases">
        <title>Sequencing of cultivated peanut Arachis hypogaea provides insights into genome evolution and oil improvement.</title>
        <authorList>
            <person name="Chen X."/>
        </authorList>
    </citation>
    <scope>NUCLEOTIDE SEQUENCE [LARGE SCALE GENOMIC DNA]</scope>
    <source>
        <strain evidence="3">cv. Fuhuasheng</strain>
        <tissue evidence="2">Leaves</tissue>
    </source>
</reference>
<dbReference type="InterPro" id="IPR002156">
    <property type="entry name" value="RNaseH_domain"/>
</dbReference>
<evidence type="ECO:0000313" key="2">
    <source>
        <dbReference type="EMBL" id="RYR38781.1"/>
    </source>
</evidence>
<dbReference type="PANTHER" id="PTHR47074">
    <property type="entry name" value="BNAC02G40300D PROTEIN"/>
    <property type="match status" value="1"/>
</dbReference>
<accession>A0A445BJK6</accession>